<organism evidence="1 2">
    <name type="scientific">Platanthera guangdongensis</name>
    <dbReference type="NCBI Taxonomy" id="2320717"/>
    <lineage>
        <taxon>Eukaryota</taxon>
        <taxon>Viridiplantae</taxon>
        <taxon>Streptophyta</taxon>
        <taxon>Embryophyta</taxon>
        <taxon>Tracheophyta</taxon>
        <taxon>Spermatophyta</taxon>
        <taxon>Magnoliopsida</taxon>
        <taxon>Liliopsida</taxon>
        <taxon>Asparagales</taxon>
        <taxon>Orchidaceae</taxon>
        <taxon>Orchidoideae</taxon>
        <taxon>Orchideae</taxon>
        <taxon>Orchidinae</taxon>
        <taxon>Platanthera</taxon>
    </lineage>
</organism>
<dbReference type="Proteomes" id="UP001412067">
    <property type="component" value="Unassembled WGS sequence"/>
</dbReference>
<comment type="caution">
    <text evidence="1">The sequence shown here is derived from an EMBL/GenBank/DDBJ whole genome shotgun (WGS) entry which is preliminary data.</text>
</comment>
<evidence type="ECO:0000313" key="2">
    <source>
        <dbReference type="Proteomes" id="UP001412067"/>
    </source>
</evidence>
<proteinExistence type="predicted"/>
<evidence type="ECO:0000313" key="1">
    <source>
        <dbReference type="EMBL" id="KAK8964264.1"/>
    </source>
</evidence>
<dbReference type="InterPro" id="IPR011992">
    <property type="entry name" value="EF-hand-dom_pair"/>
</dbReference>
<reference evidence="1 2" key="1">
    <citation type="journal article" date="2022" name="Nat. Plants">
        <title>Genomes of leafy and leafless Platanthera orchids illuminate the evolution of mycoheterotrophy.</title>
        <authorList>
            <person name="Li M.H."/>
            <person name="Liu K.W."/>
            <person name="Li Z."/>
            <person name="Lu H.C."/>
            <person name="Ye Q.L."/>
            <person name="Zhang D."/>
            <person name="Wang J.Y."/>
            <person name="Li Y.F."/>
            <person name="Zhong Z.M."/>
            <person name="Liu X."/>
            <person name="Yu X."/>
            <person name="Liu D.K."/>
            <person name="Tu X.D."/>
            <person name="Liu B."/>
            <person name="Hao Y."/>
            <person name="Liao X.Y."/>
            <person name="Jiang Y.T."/>
            <person name="Sun W.H."/>
            <person name="Chen J."/>
            <person name="Chen Y.Q."/>
            <person name="Ai Y."/>
            <person name="Zhai J.W."/>
            <person name="Wu S.S."/>
            <person name="Zhou Z."/>
            <person name="Hsiao Y.Y."/>
            <person name="Wu W.L."/>
            <person name="Chen Y.Y."/>
            <person name="Lin Y.F."/>
            <person name="Hsu J.L."/>
            <person name="Li C.Y."/>
            <person name="Wang Z.W."/>
            <person name="Zhao X."/>
            <person name="Zhong W.Y."/>
            <person name="Ma X.K."/>
            <person name="Ma L."/>
            <person name="Huang J."/>
            <person name="Chen G.Z."/>
            <person name="Huang M.Z."/>
            <person name="Huang L."/>
            <person name="Peng D.H."/>
            <person name="Luo Y.B."/>
            <person name="Zou S.Q."/>
            <person name="Chen S.P."/>
            <person name="Lan S."/>
            <person name="Tsai W.C."/>
            <person name="Van de Peer Y."/>
            <person name="Liu Z.J."/>
        </authorList>
    </citation>
    <scope>NUCLEOTIDE SEQUENCE [LARGE SCALE GENOMIC DNA]</scope>
    <source>
        <strain evidence="1">Lor288</strain>
    </source>
</reference>
<gene>
    <name evidence="1" type="primary">CAM-1</name>
    <name evidence="1" type="ORF">KSP40_PGU018025</name>
</gene>
<dbReference type="Gene3D" id="1.10.238.10">
    <property type="entry name" value="EF-hand"/>
    <property type="match status" value="1"/>
</dbReference>
<keyword evidence="2" id="KW-1185">Reference proteome</keyword>
<protein>
    <submittedName>
        <fullName evidence="1">Calmodulin-1/11/16</fullName>
    </submittedName>
</protein>
<dbReference type="SUPFAM" id="SSF47473">
    <property type="entry name" value="EF-hand"/>
    <property type="match status" value="1"/>
</dbReference>
<sequence length="222" mass="23827">MACETSRKFNPNPVLTGTNIVRIPTPSYALVSGRVVPKEDGSSPSAGGGIGGVLFHWGRWPPVVESGGATGKCSSGGTRKNREFLCLKPAAADGGAWPPDYCRRETRTPDTSVGGGLTGGRLPDERDCLFPFFTSTAPRGRSQPSKRHLFGAMADQLTDDQISEFKEAFSLFDKDGDATYRVISNTLLHVFNLTINLTGVRMISKKLVTLVLSLRILSASPP</sequence>
<accession>A0ABR2ML27</accession>
<dbReference type="EMBL" id="JBBWWR010000007">
    <property type="protein sequence ID" value="KAK8964264.1"/>
    <property type="molecule type" value="Genomic_DNA"/>
</dbReference>
<name>A0ABR2ML27_9ASPA</name>